<evidence type="ECO:0000313" key="5">
    <source>
        <dbReference type="Proteomes" id="UP000886523"/>
    </source>
</evidence>
<reference evidence="4" key="1">
    <citation type="journal article" date="2020" name="Nat. Commun.">
        <title>Large-scale genome sequencing of mycorrhizal fungi provides insights into the early evolution of symbiotic traits.</title>
        <authorList>
            <person name="Miyauchi S."/>
            <person name="Kiss E."/>
            <person name="Kuo A."/>
            <person name="Drula E."/>
            <person name="Kohler A."/>
            <person name="Sanchez-Garcia M."/>
            <person name="Morin E."/>
            <person name="Andreopoulos B."/>
            <person name="Barry K.W."/>
            <person name="Bonito G."/>
            <person name="Buee M."/>
            <person name="Carver A."/>
            <person name="Chen C."/>
            <person name="Cichocki N."/>
            <person name="Clum A."/>
            <person name="Culley D."/>
            <person name="Crous P.W."/>
            <person name="Fauchery L."/>
            <person name="Girlanda M."/>
            <person name="Hayes R.D."/>
            <person name="Keri Z."/>
            <person name="LaButti K."/>
            <person name="Lipzen A."/>
            <person name="Lombard V."/>
            <person name="Magnuson J."/>
            <person name="Maillard F."/>
            <person name="Murat C."/>
            <person name="Nolan M."/>
            <person name="Ohm R.A."/>
            <person name="Pangilinan J."/>
            <person name="Pereira M.F."/>
            <person name="Perotto S."/>
            <person name="Peter M."/>
            <person name="Pfister S."/>
            <person name="Riley R."/>
            <person name="Sitrit Y."/>
            <person name="Stielow J.B."/>
            <person name="Szollosi G."/>
            <person name="Zifcakova L."/>
            <person name="Stursova M."/>
            <person name="Spatafora J.W."/>
            <person name="Tedersoo L."/>
            <person name="Vaario L.M."/>
            <person name="Yamada A."/>
            <person name="Yan M."/>
            <person name="Wang P."/>
            <person name="Xu J."/>
            <person name="Bruns T."/>
            <person name="Baldrian P."/>
            <person name="Vilgalys R."/>
            <person name="Dunand C."/>
            <person name="Henrissat B."/>
            <person name="Grigoriev I.V."/>
            <person name="Hibbett D."/>
            <person name="Nagy L.G."/>
            <person name="Martin F.M."/>
        </authorList>
    </citation>
    <scope>NUCLEOTIDE SEQUENCE</scope>
    <source>
        <strain evidence="4">UP504</strain>
    </source>
</reference>
<dbReference type="GO" id="GO:0005737">
    <property type="term" value="C:cytoplasm"/>
    <property type="evidence" value="ECO:0007669"/>
    <property type="project" value="TreeGrafter"/>
</dbReference>
<dbReference type="OrthoDB" id="10267127at2759"/>
<keyword evidence="2" id="KW-0472">Membrane</keyword>
<feature type="transmembrane region" description="Helical" evidence="2">
    <location>
        <begin position="32"/>
        <end position="51"/>
    </location>
</feature>
<dbReference type="InterPro" id="IPR029052">
    <property type="entry name" value="Metallo-depent_PP-like"/>
</dbReference>
<dbReference type="GO" id="GO:0000298">
    <property type="term" value="F:endopolyphosphatase activity"/>
    <property type="evidence" value="ECO:0007669"/>
    <property type="project" value="TreeGrafter"/>
</dbReference>
<dbReference type="PANTHER" id="PTHR42850">
    <property type="entry name" value="METALLOPHOSPHOESTERASE"/>
    <property type="match status" value="1"/>
</dbReference>
<name>A0A9P6AJT1_9AGAM</name>
<keyword evidence="2" id="KW-1133">Transmembrane helix</keyword>
<dbReference type="GO" id="GO:0006798">
    <property type="term" value="P:polyphosphate catabolic process"/>
    <property type="evidence" value="ECO:0007669"/>
    <property type="project" value="TreeGrafter"/>
</dbReference>
<dbReference type="InterPro" id="IPR050126">
    <property type="entry name" value="Ap4A_hydrolase"/>
</dbReference>
<protein>
    <recommendedName>
        <fullName evidence="3">Calcineurin-like phosphoesterase domain-containing protein</fullName>
    </recommendedName>
</protein>
<evidence type="ECO:0000256" key="1">
    <source>
        <dbReference type="SAM" id="MobiDB-lite"/>
    </source>
</evidence>
<evidence type="ECO:0000259" key="3">
    <source>
        <dbReference type="Pfam" id="PF00149"/>
    </source>
</evidence>
<dbReference type="GO" id="GO:0016791">
    <property type="term" value="F:phosphatase activity"/>
    <property type="evidence" value="ECO:0007669"/>
    <property type="project" value="TreeGrafter"/>
</dbReference>
<keyword evidence="5" id="KW-1185">Reference proteome</keyword>
<dbReference type="InterPro" id="IPR004843">
    <property type="entry name" value="Calcineurin-like_PHP"/>
</dbReference>
<comment type="caution">
    <text evidence="4">The sequence shown here is derived from an EMBL/GenBank/DDBJ whole genome shotgun (WGS) entry which is preliminary data.</text>
</comment>
<dbReference type="PANTHER" id="PTHR42850:SF4">
    <property type="entry name" value="ZINC-DEPENDENT ENDOPOLYPHOSPHATASE"/>
    <property type="match status" value="1"/>
</dbReference>
<dbReference type="Gene3D" id="3.60.21.10">
    <property type="match status" value="1"/>
</dbReference>
<dbReference type="SUPFAM" id="SSF56300">
    <property type="entry name" value="Metallo-dependent phosphatases"/>
    <property type="match status" value="1"/>
</dbReference>
<proteinExistence type="predicted"/>
<sequence length="455" mass="50929">MDPPQEYIPLPAPGADEDQPSPSYSLSLPRRVLSFTIMTLFILTILALGLVNEFSPVSEPGYLRKMSLNSHPSMQTEPVMPDFSNYGDKLQNLSNADLHFMRNRGRLIIIGDIHGMVNALNKLLVKLNYDSTKDKLVHVGDIITKGTTEGSLAVLSQLAANECVRGNHDQTVIEWRGWFDWVRSYPSGAKWFDSLKDDNRRKRRRPPKKFPIPRYWNWDGEHCRLASRLSDEHYRYLLSLPLVLHLPSLHAHVVHAGLLPLDPTRSPKSGKQPLSHLPFLGNTAQLTKGHKTSRLRAAQEIAVVKEIPQNQDSWVNLNMRSVLDNGVVTKRSDIGRPWAEIWATVLKRCDGFGDVKSTSHSALIRHRQDEIELRSVLDDVVAESTSLVCHPFTVIYGHAAARGLDIKKWSIGLDTGCVYGRRLSADIGEGGLKVESNFGFGNNQGSAKIVSISCR</sequence>
<organism evidence="4 5">
    <name type="scientific">Hydnum rufescens UP504</name>
    <dbReference type="NCBI Taxonomy" id="1448309"/>
    <lineage>
        <taxon>Eukaryota</taxon>
        <taxon>Fungi</taxon>
        <taxon>Dikarya</taxon>
        <taxon>Basidiomycota</taxon>
        <taxon>Agaricomycotina</taxon>
        <taxon>Agaricomycetes</taxon>
        <taxon>Cantharellales</taxon>
        <taxon>Hydnaceae</taxon>
        <taxon>Hydnum</taxon>
    </lineage>
</organism>
<dbReference type="Proteomes" id="UP000886523">
    <property type="component" value="Unassembled WGS sequence"/>
</dbReference>
<feature type="region of interest" description="Disordered" evidence="1">
    <location>
        <begin position="1"/>
        <end position="23"/>
    </location>
</feature>
<keyword evidence="2" id="KW-0812">Transmembrane</keyword>
<evidence type="ECO:0000313" key="4">
    <source>
        <dbReference type="EMBL" id="KAF9507139.1"/>
    </source>
</evidence>
<feature type="domain" description="Calcineurin-like phosphoesterase" evidence="3">
    <location>
        <begin position="106"/>
        <end position="197"/>
    </location>
</feature>
<dbReference type="EMBL" id="MU129089">
    <property type="protein sequence ID" value="KAF9507139.1"/>
    <property type="molecule type" value="Genomic_DNA"/>
</dbReference>
<evidence type="ECO:0000256" key="2">
    <source>
        <dbReference type="SAM" id="Phobius"/>
    </source>
</evidence>
<dbReference type="AlphaFoldDB" id="A0A9P6AJT1"/>
<gene>
    <name evidence="4" type="ORF">BS47DRAFT_1351987</name>
</gene>
<accession>A0A9P6AJT1</accession>
<dbReference type="Pfam" id="PF00149">
    <property type="entry name" value="Metallophos"/>
    <property type="match status" value="1"/>
</dbReference>